<keyword evidence="3" id="KW-1185">Reference proteome</keyword>
<proteinExistence type="predicted"/>
<dbReference type="EMBL" id="CP048286">
    <property type="protein sequence ID" value="QHW32466.1"/>
    <property type="molecule type" value="Genomic_DNA"/>
</dbReference>
<gene>
    <name evidence="2" type="ORF">GZH47_17720</name>
</gene>
<dbReference type="SUPFAM" id="SSF69304">
    <property type="entry name" value="Tricorn protease N-terminal domain"/>
    <property type="match status" value="1"/>
</dbReference>
<dbReference type="Proteomes" id="UP000479114">
    <property type="component" value="Chromosome"/>
</dbReference>
<evidence type="ECO:0008006" key="4">
    <source>
        <dbReference type="Google" id="ProtNLM"/>
    </source>
</evidence>
<reference evidence="2 3" key="1">
    <citation type="submission" date="2020-02" db="EMBL/GenBank/DDBJ databases">
        <title>Paenibacillus sp. nov., isolated from rhizosphere soil of tomato.</title>
        <authorList>
            <person name="Weon H.-Y."/>
            <person name="Lee S.A."/>
        </authorList>
    </citation>
    <scope>NUCLEOTIDE SEQUENCE [LARGE SCALE GENOMIC DNA]</scope>
    <source>
        <strain evidence="2 3">14171R-81</strain>
    </source>
</reference>
<dbReference type="InterPro" id="IPR011659">
    <property type="entry name" value="WD40"/>
</dbReference>
<dbReference type="Pfam" id="PF07676">
    <property type="entry name" value="PD40"/>
    <property type="match status" value="1"/>
</dbReference>
<protein>
    <recommendedName>
        <fullName evidence="4">WD40 repeat domain-containing protein</fullName>
    </recommendedName>
</protein>
<accession>A0A6C0P2H1</accession>
<name>A0A6C0P2H1_9BACL</name>
<dbReference type="KEGG" id="prz:GZH47_17720"/>
<feature type="region of interest" description="Disordered" evidence="1">
    <location>
        <begin position="33"/>
        <end position="68"/>
    </location>
</feature>
<sequence>MNRTSKSAFACIVIAAAILTALPEKRKAEEALPALRDTGSKVPAAQSSAARTANDSSSKSSETDAVGRAPITHKQLTVSFDGKPLELTLDAMETSGGTLLLDSYSNGVSIHPWPGHATKVIAEAGINLYTIDLVTTRMDKLLEDENGIYKLQEVEKDTLEDSASPIWGGSATVSPDGRTLIYYSNRNAAYDRNYDGFLWRKNLDTGEECALLPGGYSVLGWGLKDELFIRRFDRITEVDTSRGTETEIAPSSLIAAVSYPYLINQEALGKLTITYLVTGETASYSYPGLNAIRQIYPSPYGSWAVLVNQVQADASDETIDLINLYTGETRHIFQDTKSAACVRWTAPDAFIVYEEPNHEADDEGRLVQLQALLDKPALPMHN</sequence>
<dbReference type="RefSeq" id="WP_162642222.1">
    <property type="nucleotide sequence ID" value="NZ_CP048286.1"/>
</dbReference>
<organism evidence="2 3">
    <name type="scientific">Paenibacillus rhizovicinus</name>
    <dbReference type="NCBI Taxonomy" id="2704463"/>
    <lineage>
        <taxon>Bacteria</taxon>
        <taxon>Bacillati</taxon>
        <taxon>Bacillota</taxon>
        <taxon>Bacilli</taxon>
        <taxon>Bacillales</taxon>
        <taxon>Paenibacillaceae</taxon>
        <taxon>Paenibacillus</taxon>
    </lineage>
</organism>
<evidence type="ECO:0000313" key="2">
    <source>
        <dbReference type="EMBL" id="QHW32466.1"/>
    </source>
</evidence>
<dbReference type="AlphaFoldDB" id="A0A6C0P2H1"/>
<evidence type="ECO:0000313" key="3">
    <source>
        <dbReference type="Proteomes" id="UP000479114"/>
    </source>
</evidence>
<evidence type="ECO:0000256" key="1">
    <source>
        <dbReference type="SAM" id="MobiDB-lite"/>
    </source>
</evidence>
<feature type="compositionally biased region" description="Polar residues" evidence="1">
    <location>
        <begin position="45"/>
        <end position="60"/>
    </location>
</feature>